<proteinExistence type="predicted"/>
<name>A0A2K9NLZ2_BACTC</name>
<evidence type="ECO:0000313" key="1">
    <source>
        <dbReference type="EMBL" id="AUN96523.1"/>
    </source>
</evidence>
<protein>
    <submittedName>
        <fullName evidence="1">Uncharacterized protein</fullName>
    </submittedName>
</protein>
<dbReference type="AlphaFoldDB" id="A0A2K9NLZ2"/>
<gene>
    <name evidence="1" type="ORF">C0V70_00055</name>
</gene>
<dbReference type="EMBL" id="CP025704">
    <property type="protein sequence ID" value="AUN96523.1"/>
    <property type="molecule type" value="Genomic_DNA"/>
</dbReference>
<evidence type="ECO:0000313" key="2">
    <source>
        <dbReference type="Proteomes" id="UP000235584"/>
    </source>
</evidence>
<sequence>MNKKWIQIMGLAMSLPSTIFIAAWGAFQLVKLGIISKVVAVLIFLAIVGNILFLMVYYAYKRKN</sequence>
<dbReference type="Proteomes" id="UP000235584">
    <property type="component" value="Chromosome"/>
</dbReference>
<dbReference type="RefSeq" id="WP_102241818.1">
    <property type="nucleotide sequence ID" value="NZ_CP030035.1"/>
</dbReference>
<dbReference type="KEGG" id="bsto:C0V70_00055"/>
<keyword evidence="2" id="KW-1185">Reference proteome</keyword>
<reference evidence="1 2" key="1">
    <citation type="submission" date="2018-01" db="EMBL/GenBank/DDBJ databases">
        <title>Complete genome sequence of Bacteriovorax stolpii DSM12778.</title>
        <authorList>
            <person name="Tang B."/>
            <person name="Chang J."/>
        </authorList>
    </citation>
    <scope>NUCLEOTIDE SEQUENCE [LARGE SCALE GENOMIC DNA]</scope>
    <source>
        <strain evidence="1 2">DSM 12778</strain>
    </source>
</reference>
<accession>A0A2K9NLZ2</accession>
<organism evidence="1 2">
    <name type="scientific">Bacteriovorax stolpii</name>
    <name type="common">Bdellovibrio stolpii</name>
    <dbReference type="NCBI Taxonomy" id="960"/>
    <lineage>
        <taxon>Bacteria</taxon>
        <taxon>Pseudomonadati</taxon>
        <taxon>Bdellovibrionota</taxon>
        <taxon>Bacteriovoracia</taxon>
        <taxon>Bacteriovoracales</taxon>
        <taxon>Bacteriovoracaceae</taxon>
        <taxon>Bacteriovorax</taxon>
    </lineage>
</organism>